<dbReference type="EMBL" id="SOHL01000003">
    <property type="protein sequence ID" value="TFD73849.1"/>
    <property type="molecule type" value="Genomic_DNA"/>
</dbReference>
<proteinExistence type="predicted"/>
<dbReference type="Proteomes" id="UP000297983">
    <property type="component" value="Unassembled WGS sequence"/>
</dbReference>
<dbReference type="RefSeq" id="WP_134550428.1">
    <property type="nucleotide sequence ID" value="NZ_SOHL01000003.1"/>
</dbReference>
<dbReference type="Pfam" id="PF22917">
    <property type="entry name" value="PRISE"/>
    <property type="match status" value="1"/>
</dbReference>
<dbReference type="PANTHER" id="PTHR32487">
    <property type="entry name" value="3-OXO-DELTA(4,5)-STEROID 5-BETA-REDUCTASE"/>
    <property type="match status" value="1"/>
</dbReference>
<evidence type="ECO:0000313" key="3">
    <source>
        <dbReference type="Proteomes" id="UP000297983"/>
    </source>
</evidence>
<accession>A0A4R9B129</accession>
<organism evidence="2 3">
    <name type="scientific">Cryobacterium gelidum</name>
    <dbReference type="NCBI Taxonomy" id="1259164"/>
    <lineage>
        <taxon>Bacteria</taxon>
        <taxon>Bacillati</taxon>
        <taxon>Actinomycetota</taxon>
        <taxon>Actinomycetes</taxon>
        <taxon>Micrococcales</taxon>
        <taxon>Microbacteriaceae</taxon>
        <taxon>Cryobacterium</taxon>
    </lineage>
</organism>
<reference evidence="2 3" key="1">
    <citation type="submission" date="2019-03" db="EMBL/GenBank/DDBJ databases">
        <title>Genomics of glacier-inhabiting Cryobacterium strains.</title>
        <authorList>
            <person name="Liu Q."/>
            <person name="Xin Y.-H."/>
        </authorList>
    </citation>
    <scope>NUCLEOTIDE SEQUENCE [LARGE SCALE GENOMIC DNA]</scope>
    <source>
        <strain evidence="2 3">Hz16</strain>
    </source>
</reference>
<feature type="domain" description="PRISE-like Rossmann-fold" evidence="1">
    <location>
        <begin position="68"/>
        <end position="358"/>
    </location>
</feature>
<evidence type="ECO:0000259" key="1">
    <source>
        <dbReference type="Pfam" id="PF22917"/>
    </source>
</evidence>
<sequence length="371" mass="41149">MSPSAPARRALVVGATGIAGSAVRDRLLADGWPVSTLSRSAAVTVPGTRQIQADLRSATDLEHALRDEHPTHVFFTAWSREDNEADNIAVNAGMLRDLLAALAHTKVEHVALLTGLKHYLGPFEAYAAGEMADTPFQEEEPRLPVNNFYYAQEDELWAAASRQGFAWSVHRAHTVIGYAVGNAMNMGLTLAVQATICRELDRPFVFPGSEMQWNGLTDMTDADQLADHMVWASTTPGVENEAYNIVNGDVFRWRSMWPRIAAYFGVTPEGFSGAPRPLDLQMVAADVVWRSIADKYDLIEPDSARLASWWHTDGDLGRNIEVLTDMSKSREAGFPGYRRTDRAFTDLFDRLRREHLIPGATQQIEPAKRQA</sequence>
<dbReference type="CDD" id="cd08948">
    <property type="entry name" value="5beta-POR_like_SDR_a"/>
    <property type="match status" value="1"/>
</dbReference>
<dbReference type="InterPro" id="IPR055222">
    <property type="entry name" value="PRISE-like_Rossmann-fold"/>
</dbReference>
<dbReference type="AlphaFoldDB" id="A0A4R9B129"/>
<protein>
    <submittedName>
        <fullName evidence="2">SDR family oxidoreductase</fullName>
    </submittedName>
</protein>
<gene>
    <name evidence="2" type="ORF">E3T50_02805</name>
</gene>
<comment type="caution">
    <text evidence="2">The sequence shown here is derived from an EMBL/GenBank/DDBJ whole genome shotgun (WGS) entry which is preliminary data.</text>
</comment>
<dbReference type="Gene3D" id="3.40.50.720">
    <property type="entry name" value="NAD(P)-binding Rossmann-like Domain"/>
    <property type="match status" value="1"/>
</dbReference>
<evidence type="ECO:0000313" key="2">
    <source>
        <dbReference type="EMBL" id="TFD73849.1"/>
    </source>
</evidence>
<keyword evidence="3" id="KW-1185">Reference proteome</keyword>
<dbReference type="InterPro" id="IPR036291">
    <property type="entry name" value="NAD(P)-bd_dom_sf"/>
</dbReference>
<name>A0A4R9B129_9MICO</name>
<dbReference type="PANTHER" id="PTHR32487:SF0">
    <property type="entry name" value="3-OXO-DELTA(4,5)-STEROID 5-BETA-REDUCTASE"/>
    <property type="match status" value="1"/>
</dbReference>
<dbReference type="SUPFAM" id="SSF51735">
    <property type="entry name" value="NAD(P)-binding Rossmann-fold domains"/>
    <property type="match status" value="1"/>
</dbReference>